<reference evidence="3 4" key="1">
    <citation type="submission" date="2016-03" db="EMBL/GenBank/DDBJ databases">
        <title>EvidentialGene: Evidence-directed Construction of Genes on Genomes.</title>
        <authorList>
            <person name="Gilbert D.G."/>
            <person name="Choi J.-H."/>
            <person name="Mockaitis K."/>
            <person name="Colbourne J."/>
            <person name="Pfrender M."/>
        </authorList>
    </citation>
    <scope>NUCLEOTIDE SEQUENCE [LARGE SCALE GENOMIC DNA]</scope>
    <source>
        <strain evidence="3 4">Xinb3</strain>
        <tissue evidence="3">Complete organism</tissue>
    </source>
</reference>
<dbReference type="EMBL" id="LRGB01006894">
    <property type="protein sequence ID" value="KZS01428.1"/>
    <property type="molecule type" value="Genomic_DNA"/>
</dbReference>
<dbReference type="Pfam" id="PF18701">
    <property type="entry name" value="DUF5641"/>
    <property type="match status" value="1"/>
</dbReference>
<evidence type="ECO:0000313" key="4">
    <source>
        <dbReference type="Proteomes" id="UP000076858"/>
    </source>
</evidence>
<name>A0A164IMZ4_9CRUS</name>
<organism evidence="3 4">
    <name type="scientific">Daphnia magna</name>
    <dbReference type="NCBI Taxonomy" id="35525"/>
    <lineage>
        <taxon>Eukaryota</taxon>
        <taxon>Metazoa</taxon>
        <taxon>Ecdysozoa</taxon>
        <taxon>Arthropoda</taxon>
        <taxon>Crustacea</taxon>
        <taxon>Branchiopoda</taxon>
        <taxon>Diplostraca</taxon>
        <taxon>Cladocera</taxon>
        <taxon>Anomopoda</taxon>
        <taxon>Daphniidae</taxon>
        <taxon>Daphnia</taxon>
    </lineage>
</organism>
<gene>
    <name evidence="3" type="ORF">APZ42_001919</name>
</gene>
<keyword evidence="4" id="KW-1185">Reference proteome</keyword>
<evidence type="ECO:0000259" key="2">
    <source>
        <dbReference type="Pfam" id="PF18701"/>
    </source>
</evidence>
<accession>A0A164IMZ4</accession>
<comment type="caution">
    <text evidence="3">The sequence shown here is derived from an EMBL/GenBank/DDBJ whole genome shotgun (WGS) entry which is preliminary data.</text>
</comment>
<feature type="domain" description="DUF5641" evidence="2">
    <location>
        <begin position="15"/>
        <end position="61"/>
    </location>
</feature>
<dbReference type="Proteomes" id="UP000076858">
    <property type="component" value="Unassembled WGS sequence"/>
</dbReference>
<protein>
    <recommendedName>
        <fullName evidence="2">DUF5641 domain-containing protein</fullName>
    </recommendedName>
</protein>
<dbReference type="InterPro" id="IPR040676">
    <property type="entry name" value="DUF5641"/>
</dbReference>
<dbReference type="AlphaFoldDB" id="A0A164IMZ4"/>
<dbReference type="OrthoDB" id="6380304at2759"/>
<feature type="region of interest" description="Disordered" evidence="1">
    <location>
        <begin position="83"/>
        <end position="137"/>
    </location>
</feature>
<evidence type="ECO:0000256" key="1">
    <source>
        <dbReference type="SAM" id="MobiDB-lite"/>
    </source>
</evidence>
<proteinExistence type="predicted"/>
<sequence length="137" mass="15085">MDLEQFYCPTPGHVKEIELGQVVLIHDESAKRTRWKSGRVVKLIPGNDGKTRRVNVLTADKFRGKGSIMITRDPKSLYPLELHAGQIDDDHRNTGPYEDSELSQTQIDQGLTGGVSEIPTDEAHSPLPGDKPLAEAG</sequence>
<evidence type="ECO:0000313" key="3">
    <source>
        <dbReference type="EMBL" id="KZS01428.1"/>
    </source>
</evidence>